<protein>
    <submittedName>
        <fullName evidence="1">Uncharacterized protein</fullName>
    </submittedName>
</protein>
<keyword evidence="2" id="KW-1185">Reference proteome</keyword>
<sequence length="66" mass="7033">MAGSNRSGNLRDASKSIPLGTLAAQISTSIGFEKIVPKNQALTNCHLTMSKHTSHILTVALNFPEI</sequence>
<dbReference type="AlphaFoldDB" id="W2T4Y7"/>
<proteinExistence type="predicted"/>
<reference evidence="2" key="1">
    <citation type="journal article" date="2014" name="Nat. Genet.">
        <title>Genome of the human hookworm Necator americanus.</title>
        <authorList>
            <person name="Tang Y.T."/>
            <person name="Gao X."/>
            <person name="Rosa B.A."/>
            <person name="Abubucker S."/>
            <person name="Hallsworth-Pepin K."/>
            <person name="Martin J."/>
            <person name="Tyagi R."/>
            <person name="Heizer E."/>
            <person name="Zhang X."/>
            <person name="Bhonagiri-Palsikar V."/>
            <person name="Minx P."/>
            <person name="Warren W.C."/>
            <person name="Wang Q."/>
            <person name="Zhan B."/>
            <person name="Hotez P.J."/>
            <person name="Sternberg P.W."/>
            <person name="Dougall A."/>
            <person name="Gaze S.T."/>
            <person name="Mulvenna J."/>
            <person name="Sotillo J."/>
            <person name="Ranganathan S."/>
            <person name="Rabelo E.M."/>
            <person name="Wilson R.K."/>
            <person name="Felgner P.L."/>
            <person name="Bethony J."/>
            <person name="Hawdon J.M."/>
            <person name="Gasser R.B."/>
            <person name="Loukas A."/>
            <person name="Mitreva M."/>
        </authorList>
    </citation>
    <scope>NUCLEOTIDE SEQUENCE [LARGE SCALE GENOMIC DNA]</scope>
</reference>
<evidence type="ECO:0000313" key="2">
    <source>
        <dbReference type="Proteomes" id="UP000053676"/>
    </source>
</evidence>
<accession>W2T4Y7</accession>
<organism evidence="1 2">
    <name type="scientific">Necator americanus</name>
    <name type="common">Human hookworm</name>
    <dbReference type="NCBI Taxonomy" id="51031"/>
    <lineage>
        <taxon>Eukaryota</taxon>
        <taxon>Metazoa</taxon>
        <taxon>Ecdysozoa</taxon>
        <taxon>Nematoda</taxon>
        <taxon>Chromadorea</taxon>
        <taxon>Rhabditida</taxon>
        <taxon>Rhabditina</taxon>
        <taxon>Rhabditomorpha</taxon>
        <taxon>Strongyloidea</taxon>
        <taxon>Ancylostomatidae</taxon>
        <taxon>Bunostominae</taxon>
        <taxon>Necator</taxon>
    </lineage>
</organism>
<dbReference type="KEGG" id="nai:NECAME_03593"/>
<dbReference type="Proteomes" id="UP000053676">
    <property type="component" value="Unassembled WGS sequence"/>
</dbReference>
<gene>
    <name evidence="1" type="ORF">NECAME_03593</name>
</gene>
<name>W2T4Y7_NECAM</name>
<dbReference type="OrthoDB" id="8773130at2759"/>
<dbReference type="EMBL" id="KI660256">
    <property type="protein sequence ID" value="ETN76027.1"/>
    <property type="molecule type" value="Genomic_DNA"/>
</dbReference>
<evidence type="ECO:0000313" key="1">
    <source>
        <dbReference type="EMBL" id="ETN76027.1"/>
    </source>
</evidence>